<dbReference type="InterPro" id="IPR000331">
    <property type="entry name" value="Rap/Ran_GAP_dom"/>
</dbReference>
<accession>A0A9P6FLB2</accession>
<reference evidence="4" key="1">
    <citation type="journal article" date="2020" name="Fungal Divers.">
        <title>Resolving the Mortierellaceae phylogeny through synthesis of multi-gene phylogenetics and phylogenomics.</title>
        <authorList>
            <person name="Vandepol N."/>
            <person name="Liber J."/>
            <person name="Desiro A."/>
            <person name="Na H."/>
            <person name="Kennedy M."/>
            <person name="Barry K."/>
            <person name="Grigoriev I.V."/>
            <person name="Miller A.N."/>
            <person name="O'Donnell K."/>
            <person name="Stajich J.E."/>
            <person name="Bonito G."/>
        </authorList>
    </citation>
    <scope>NUCLEOTIDE SEQUENCE</scope>
    <source>
        <strain evidence="4">KOD1015</strain>
    </source>
</reference>
<feature type="non-terminal residue" evidence="4">
    <location>
        <position position="270"/>
    </location>
</feature>
<dbReference type="SUPFAM" id="SSF111347">
    <property type="entry name" value="Rap/Ran-GAP"/>
    <property type="match status" value="1"/>
</dbReference>
<proteinExistence type="predicted"/>
<evidence type="ECO:0000256" key="1">
    <source>
        <dbReference type="ARBA" id="ARBA00022468"/>
    </source>
</evidence>
<name>A0A9P6FLB2_9FUNG</name>
<dbReference type="PANTHER" id="PTHR15711">
    <property type="entry name" value="RAP GTPASE-ACTIVATING PROTEIN"/>
    <property type="match status" value="1"/>
</dbReference>
<feature type="non-terminal residue" evidence="4">
    <location>
        <position position="1"/>
    </location>
</feature>
<keyword evidence="1" id="KW-0343">GTPase activation</keyword>
<sequence length="270" mass="30320">PSTVSGGRTGASQQERADMKTAPHSPQKPSHGFRYLSSFTRPGAAFPPCISPPRPTSSATVGSLPISPAKKSLQQRQRQQQQQQQQQGVPQLDGSSLLQDRECDLVFYRTYFRDKPHFNYVTATPRSPVVVSLAIDDKEMIRILVRHAHGSERIEQPMSALSVSWFRKAFGITNHYIISQLCPSTIPVNSLELCRHPDLSHKLEKLEESQVVRCYKFGVYQLLQGQTLEHQGLANPCDSCTGDFLDFLHWLGEPIKLHGWKGYRAGLDIN</sequence>
<evidence type="ECO:0000313" key="5">
    <source>
        <dbReference type="Proteomes" id="UP000780801"/>
    </source>
</evidence>
<dbReference type="GO" id="GO:0051056">
    <property type="term" value="P:regulation of small GTPase mediated signal transduction"/>
    <property type="evidence" value="ECO:0007669"/>
    <property type="project" value="InterPro"/>
</dbReference>
<evidence type="ECO:0000256" key="2">
    <source>
        <dbReference type="SAM" id="MobiDB-lite"/>
    </source>
</evidence>
<dbReference type="InterPro" id="IPR035974">
    <property type="entry name" value="Rap/Ran-GAP_sf"/>
</dbReference>
<evidence type="ECO:0000313" key="4">
    <source>
        <dbReference type="EMBL" id="KAF9574093.1"/>
    </source>
</evidence>
<keyword evidence="5" id="KW-1185">Reference proteome</keyword>
<feature type="compositionally biased region" description="Polar residues" evidence="2">
    <location>
        <begin position="1"/>
        <end position="14"/>
    </location>
</feature>
<feature type="compositionally biased region" description="Low complexity" evidence="2">
    <location>
        <begin position="74"/>
        <end position="87"/>
    </location>
</feature>
<feature type="domain" description="Rap-GAP" evidence="3">
    <location>
        <begin position="203"/>
        <end position="270"/>
    </location>
</feature>
<dbReference type="Gene3D" id="3.30.1120.160">
    <property type="match status" value="1"/>
</dbReference>
<gene>
    <name evidence="4" type="ORF">BGW38_008353</name>
</gene>
<dbReference type="Proteomes" id="UP000780801">
    <property type="component" value="Unassembled WGS sequence"/>
</dbReference>
<dbReference type="OrthoDB" id="2499658at2759"/>
<protein>
    <recommendedName>
        <fullName evidence="3">Rap-GAP domain-containing protein</fullName>
    </recommendedName>
</protein>
<dbReference type="GO" id="GO:0005096">
    <property type="term" value="F:GTPase activator activity"/>
    <property type="evidence" value="ECO:0007669"/>
    <property type="project" value="UniProtKB-KW"/>
</dbReference>
<dbReference type="InterPro" id="IPR050989">
    <property type="entry name" value="Rap1_Ran_GAP"/>
</dbReference>
<comment type="caution">
    <text evidence="4">The sequence shown here is derived from an EMBL/GenBank/DDBJ whole genome shotgun (WGS) entry which is preliminary data.</text>
</comment>
<feature type="region of interest" description="Disordered" evidence="2">
    <location>
        <begin position="1"/>
        <end position="94"/>
    </location>
</feature>
<dbReference type="PROSITE" id="PS50085">
    <property type="entry name" value="RAPGAP"/>
    <property type="match status" value="1"/>
</dbReference>
<dbReference type="PANTHER" id="PTHR15711:SF65">
    <property type="entry name" value="RAPGAP_RANGAP DOMAIN-CONTAINING PROTEIN"/>
    <property type="match status" value="1"/>
</dbReference>
<dbReference type="EMBL" id="JAABOA010005737">
    <property type="protein sequence ID" value="KAF9574093.1"/>
    <property type="molecule type" value="Genomic_DNA"/>
</dbReference>
<dbReference type="AlphaFoldDB" id="A0A9P6FLB2"/>
<evidence type="ECO:0000259" key="3">
    <source>
        <dbReference type="PROSITE" id="PS50085"/>
    </source>
</evidence>
<organism evidence="4 5">
    <name type="scientific">Lunasporangiospora selenospora</name>
    <dbReference type="NCBI Taxonomy" id="979761"/>
    <lineage>
        <taxon>Eukaryota</taxon>
        <taxon>Fungi</taxon>
        <taxon>Fungi incertae sedis</taxon>
        <taxon>Mucoromycota</taxon>
        <taxon>Mortierellomycotina</taxon>
        <taxon>Mortierellomycetes</taxon>
        <taxon>Mortierellales</taxon>
        <taxon>Mortierellaceae</taxon>
        <taxon>Lunasporangiospora</taxon>
    </lineage>
</organism>